<dbReference type="OrthoDB" id="2275032at2759"/>
<evidence type="ECO:0000256" key="1">
    <source>
        <dbReference type="SAM" id="MobiDB-lite"/>
    </source>
</evidence>
<keyword evidence="3" id="KW-1185">Reference proteome</keyword>
<evidence type="ECO:0000313" key="3">
    <source>
        <dbReference type="Proteomes" id="UP000093000"/>
    </source>
</evidence>
<organism evidence="2 3">
    <name type="scientific">Choanephora cucurbitarum</name>
    <dbReference type="NCBI Taxonomy" id="101091"/>
    <lineage>
        <taxon>Eukaryota</taxon>
        <taxon>Fungi</taxon>
        <taxon>Fungi incertae sedis</taxon>
        <taxon>Mucoromycota</taxon>
        <taxon>Mucoromycotina</taxon>
        <taxon>Mucoromycetes</taxon>
        <taxon>Mucorales</taxon>
        <taxon>Mucorineae</taxon>
        <taxon>Choanephoraceae</taxon>
        <taxon>Choanephoroideae</taxon>
        <taxon>Choanephora</taxon>
    </lineage>
</organism>
<proteinExistence type="predicted"/>
<feature type="compositionally biased region" description="Low complexity" evidence="1">
    <location>
        <begin position="285"/>
        <end position="314"/>
    </location>
</feature>
<comment type="caution">
    <text evidence="2">The sequence shown here is derived from an EMBL/GenBank/DDBJ whole genome shotgun (WGS) entry which is preliminary data.</text>
</comment>
<sequence>MEPRRSSIVPIGQTVLAASKAPTPITVTDVYTANKKLFEFHGYDGEDFQHFTRILNDYFGLKNISDDTLKLATLKAMLTGIARQDLEEKIQPLSDMTYAKAVEILKQKHDTDETQEYRQDAFHGITQLEYESPQSYLCRIQEAANIAGITDRRAISSRFKHGLLPEIQQHCLISGARSHEDVLHLAQGYWLGFQINHDSNQTGRFINANQFYEDYNWAPHVPLFHGRQEEQTGGGYQSVSNPCMHFLQPSVVKDEPIFFMAKLAEMIETATIKALVEQNTQFNQQNRQRNYDNNGSRRYNGRNNNYPNRYSSNYQKASYPSQRPPFQRYSSPPN</sequence>
<feature type="region of interest" description="Disordered" evidence="1">
    <location>
        <begin position="285"/>
        <end position="334"/>
    </location>
</feature>
<protein>
    <submittedName>
        <fullName evidence="2">Uncharacterized protein</fullName>
    </submittedName>
</protein>
<name>A0A1C7MXI2_9FUNG</name>
<reference evidence="2 3" key="1">
    <citation type="submission" date="2016-03" db="EMBL/GenBank/DDBJ databases">
        <title>Choanephora cucurbitarum.</title>
        <authorList>
            <person name="Min B."/>
            <person name="Park H."/>
            <person name="Park J.-H."/>
            <person name="Shin H.-D."/>
            <person name="Choi I.-G."/>
        </authorList>
    </citation>
    <scope>NUCLEOTIDE SEQUENCE [LARGE SCALE GENOMIC DNA]</scope>
    <source>
        <strain evidence="2 3">KUS-F28377</strain>
    </source>
</reference>
<dbReference type="InParanoid" id="A0A1C7MXI2"/>
<dbReference type="STRING" id="101091.A0A1C7MXI2"/>
<dbReference type="EMBL" id="LUGH01001156">
    <property type="protein sequence ID" value="OBZ81547.1"/>
    <property type="molecule type" value="Genomic_DNA"/>
</dbReference>
<gene>
    <name evidence="2" type="ORF">A0J61_10403</name>
</gene>
<dbReference type="AlphaFoldDB" id="A0A1C7MXI2"/>
<dbReference type="Proteomes" id="UP000093000">
    <property type="component" value="Unassembled WGS sequence"/>
</dbReference>
<evidence type="ECO:0000313" key="2">
    <source>
        <dbReference type="EMBL" id="OBZ81547.1"/>
    </source>
</evidence>
<accession>A0A1C7MXI2</accession>